<name>A0A0M0K2G7_9EUKA</name>
<dbReference type="AlphaFoldDB" id="A0A0M0K2G7"/>
<organism evidence="4 5">
    <name type="scientific">Chrysochromulina tobinii</name>
    <dbReference type="NCBI Taxonomy" id="1460289"/>
    <lineage>
        <taxon>Eukaryota</taxon>
        <taxon>Haptista</taxon>
        <taxon>Haptophyta</taxon>
        <taxon>Prymnesiophyceae</taxon>
        <taxon>Prymnesiales</taxon>
        <taxon>Chrysochromulinaceae</taxon>
        <taxon>Chrysochromulina</taxon>
    </lineage>
</organism>
<dbReference type="OrthoDB" id="66726at2759"/>
<keyword evidence="2" id="KW-0175">Coiled coil</keyword>
<comment type="caution">
    <text evidence="4">The sequence shown here is derived from an EMBL/GenBank/DDBJ whole genome shotgun (WGS) entry which is preliminary data.</text>
</comment>
<keyword evidence="1" id="KW-0479">Metal-binding</keyword>
<dbReference type="EMBL" id="JWZX01001628">
    <property type="protein sequence ID" value="KOO32995.1"/>
    <property type="molecule type" value="Genomic_DNA"/>
</dbReference>
<dbReference type="Pfam" id="PF13920">
    <property type="entry name" value="zf-C3HC4_3"/>
    <property type="match status" value="1"/>
</dbReference>
<feature type="coiled-coil region" evidence="2">
    <location>
        <begin position="499"/>
        <end position="548"/>
    </location>
</feature>
<dbReference type="PANTHER" id="PTHR22696:SF1">
    <property type="entry name" value="E3 UBIQUITIN-PROTEIN LIGASE RNF26"/>
    <property type="match status" value="1"/>
</dbReference>
<protein>
    <submittedName>
        <fullName evidence="4">Sap DNA-binding domain-containing protein</fullName>
    </submittedName>
</protein>
<keyword evidence="1" id="KW-0862">Zinc</keyword>
<dbReference type="GO" id="GO:0008270">
    <property type="term" value="F:zinc ion binding"/>
    <property type="evidence" value="ECO:0007669"/>
    <property type="project" value="UniProtKB-KW"/>
</dbReference>
<evidence type="ECO:0000313" key="5">
    <source>
        <dbReference type="Proteomes" id="UP000037460"/>
    </source>
</evidence>
<dbReference type="Proteomes" id="UP000037460">
    <property type="component" value="Unassembled WGS sequence"/>
</dbReference>
<dbReference type="Gene3D" id="3.30.40.10">
    <property type="entry name" value="Zinc/RING finger domain, C3HC4 (zinc finger)"/>
    <property type="match status" value="1"/>
</dbReference>
<evidence type="ECO:0000256" key="2">
    <source>
        <dbReference type="SAM" id="Coils"/>
    </source>
</evidence>
<dbReference type="GO" id="GO:0003677">
    <property type="term" value="F:DNA binding"/>
    <property type="evidence" value="ECO:0007669"/>
    <property type="project" value="UniProtKB-KW"/>
</dbReference>
<dbReference type="InterPro" id="IPR001841">
    <property type="entry name" value="Znf_RING"/>
</dbReference>
<evidence type="ECO:0000259" key="3">
    <source>
        <dbReference type="PROSITE" id="PS50089"/>
    </source>
</evidence>
<dbReference type="InterPro" id="IPR013083">
    <property type="entry name" value="Znf_RING/FYVE/PHD"/>
</dbReference>
<proteinExistence type="predicted"/>
<gene>
    <name evidence="4" type="ORF">Ctob_014312</name>
</gene>
<dbReference type="PROSITE" id="PS50089">
    <property type="entry name" value="ZF_RING_2"/>
    <property type="match status" value="1"/>
</dbReference>
<evidence type="ECO:0000256" key="1">
    <source>
        <dbReference type="PROSITE-ProRule" id="PRU00175"/>
    </source>
</evidence>
<sequence length="614" mass="67490">MQSTFGARAAPPAKTTIALSLTEDYAPQWGVWEGVRELVQNWHDGCLRGNGRVEWVRNDANDHVARIGSVVVGSLTYNAAEQQLVLVNRDVGLARRVLLLGSSHKADSQEAIGQFGEGMKVGTLALLREGRQVDMCTRDEHWHWCRRVDASFGVRVLTVEVQPRGSVEGALLVEEDDDQDVPRQQRQQQRLTAALGEADTSTLVSSLTAPEWEQFCTRFLFLTPPTDSFSSSELGELLLDPQHMGQLFVKGVWVTNGKQDHNLGSGLNLYHMRLDRDRRAVVHSSDLESQAAALWGTCLRLIANLEQRLQKRVIVVGSQLLSILQQSNRIPSLDILKAQEEAQAAAAHEAPVAWTAIGEEGAAIARRCAAILCAAGATHFELGLIDLVAGEVDPEAERARAQEQHEGPSTTAALLEGMAGMPPRPPPRIRVPSEALLNRALAVLLNGWTGAGISTDIKADAHADAKESPATLVLTEAARRELLLRRELHAQEQCSKAQREEHADEVRAIQKELDALRSQLMKMEVAQMNELEKQRLRAQADAEMLSLVMTIANELREERDAHRCCVCMVTERSALLLPCKHAVLCQPCAATVRGSSGRCPLCRMGIEDVIQIFS</sequence>
<dbReference type="GO" id="GO:0006511">
    <property type="term" value="P:ubiquitin-dependent protein catabolic process"/>
    <property type="evidence" value="ECO:0007669"/>
    <property type="project" value="TreeGrafter"/>
</dbReference>
<reference evidence="5" key="1">
    <citation type="journal article" date="2015" name="PLoS Genet.">
        <title>Genome Sequence and Transcriptome Analyses of Chrysochromulina tobin: Metabolic Tools for Enhanced Algal Fitness in the Prominent Order Prymnesiales (Haptophyceae).</title>
        <authorList>
            <person name="Hovde B.T."/>
            <person name="Deodato C.R."/>
            <person name="Hunsperger H.M."/>
            <person name="Ryken S.A."/>
            <person name="Yost W."/>
            <person name="Jha R.K."/>
            <person name="Patterson J."/>
            <person name="Monnat R.J. Jr."/>
            <person name="Barlow S.B."/>
            <person name="Starkenburg S.R."/>
            <person name="Cattolico R.A."/>
        </authorList>
    </citation>
    <scope>NUCLEOTIDE SEQUENCE</scope>
    <source>
        <strain evidence="5">CCMP291</strain>
    </source>
</reference>
<dbReference type="SUPFAM" id="SSF57850">
    <property type="entry name" value="RING/U-box"/>
    <property type="match status" value="1"/>
</dbReference>
<keyword evidence="4" id="KW-0238">DNA-binding</keyword>
<dbReference type="GO" id="GO:0016567">
    <property type="term" value="P:protein ubiquitination"/>
    <property type="evidence" value="ECO:0007669"/>
    <property type="project" value="TreeGrafter"/>
</dbReference>
<dbReference type="GO" id="GO:0061630">
    <property type="term" value="F:ubiquitin protein ligase activity"/>
    <property type="evidence" value="ECO:0007669"/>
    <property type="project" value="TreeGrafter"/>
</dbReference>
<keyword evidence="1" id="KW-0863">Zinc-finger</keyword>
<dbReference type="SMART" id="SM00184">
    <property type="entry name" value="RING"/>
    <property type="match status" value="1"/>
</dbReference>
<dbReference type="PANTHER" id="PTHR22696">
    <property type="entry name" value="E3 UBIQUITIN-PROTEIN LIGASE RNF26"/>
    <property type="match status" value="1"/>
</dbReference>
<keyword evidence="5" id="KW-1185">Reference proteome</keyword>
<evidence type="ECO:0000313" key="4">
    <source>
        <dbReference type="EMBL" id="KOO32995.1"/>
    </source>
</evidence>
<feature type="domain" description="RING-type" evidence="3">
    <location>
        <begin position="564"/>
        <end position="603"/>
    </location>
</feature>
<accession>A0A0M0K2G7</accession>